<protein>
    <submittedName>
        <fullName evidence="1">Tuberous sclerosis 2-like protein</fullName>
    </submittedName>
</protein>
<dbReference type="Proteomes" id="UP001172680">
    <property type="component" value="Unassembled WGS sequence"/>
</dbReference>
<reference evidence="1" key="1">
    <citation type="submission" date="2022-10" db="EMBL/GenBank/DDBJ databases">
        <title>Culturing micro-colonial fungi from biological soil crusts in the Mojave desert and describing Neophaeococcomyces mojavensis, and introducing the new genera and species Taxawa tesnikishii.</title>
        <authorList>
            <person name="Kurbessoian T."/>
            <person name="Stajich J.E."/>
        </authorList>
    </citation>
    <scope>NUCLEOTIDE SEQUENCE</scope>
    <source>
        <strain evidence="1">JES_115</strain>
    </source>
</reference>
<accession>A0ACC2Z2T9</accession>
<evidence type="ECO:0000313" key="1">
    <source>
        <dbReference type="EMBL" id="KAJ9641928.1"/>
    </source>
</evidence>
<gene>
    <name evidence="1" type="primary">TSC2</name>
    <name evidence="1" type="ORF">H2199_005142</name>
</gene>
<evidence type="ECO:0000313" key="2">
    <source>
        <dbReference type="Proteomes" id="UP001172680"/>
    </source>
</evidence>
<name>A0ACC2Z2T9_9PEZI</name>
<proteinExistence type="predicted"/>
<organism evidence="1 2">
    <name type="scientific">Coniosporium tulheliwenetii</name>
    <dbReference type="NCBI Taxonomy" id="3383036"/>
    <lineage>
        <taxon>Eukaryota</taxon>
        <taxon>Fungi</taxon>
        <taxon>Dikarya</taxon>
        <taxon>Ascomycota</taxon>
        <taxon>Pezizomycotina</taxon>
        <taxon>Dothideomycetes</taxon>
        <taxon>Dothideomycetes incertae sedis</taxon>
        <taxon>Coniosporium</taxon>
    </lineage>
</organism>
<comment type="caution">
    <text evidence="1">The sequence shown here is derived from an EMBL/GenBank/DDBJ whole genome shotgun (WGS) entry which is preliminary data.</text>
</comment>
<dbReference type="EMBL" id="JAPDRP010000014">
    <property type="protein sequence ID" value="KAJ9641928.1"/>
    <property type="molecule type" value="Genomic_DNA"/>
</dbReference>
<keyword evidence="2" id="KW-1185">Reference proteome</keyword>
<sequence>MSPTPSDVPQTPERRSSSSALFGAFNRLTGGRIKTPAISAAVITPAPPKLVRHESSSRLKTIARNNHIEVTEGHAEPNAELAVVRTAVPSSFGDVLGGPPELGPLLQQLHPDRSIAERIEAIDRICPILEAYPVTNVLAIWTTAQDLADREGDADATRAVYRLLKSCVQLPDLSSVERSAFFKAVAANQSDADFDIRFEILLALTNNGRNVEAFEALPSNTLAKSLWRRFKIVADARKAKKKSKADVDVDALEKGLARLFQYVVDVAKFNARLFQEHDVEFLLEVSNSICRQTVSEADIINCVNVFNALITYTQIPKRSLKSCLETLCDVYRQMRSCRKQTWAALSHLFTSHMGQSAVVVLLSVLSEEPHAEKPRRNIVRGVIHAMQSLLLANGADNLPKVSLSLLLPALKPPLLMRYHKIEAEILQLLTLILRDAELSLLLLEGHDWTAFVEIVDECARALSVKEPSEKELQPGVMPLDTSLMLASTNDGDPVNPLGDLAQIIQDLDALIPTMDFIQKAAVMDLFKRLGKQLNETIASRLINYYVEERLLHPSNDGWLVACRDLLTVFFKDEERTPQFRILVLNTLIDAYVAVEGVSQTSTVTEFAIMILESIPNEDDSKVLEILCNFALTVARWAPAPLFDRILEFFRSVLLRRTNTSTESPASSYWSPSSSRAPTEQQDLGSPSNVLTLGLVRLFIRTVSVSAYKAQKVFELLLRVAKSDCCATDARISALKLLFRLRSDANQAILVTPSSEGESIAAVLCRTVETAAGNYSGEDYGQHRQSRADDQSSQRDSRAASAVSPHASFAKPVHRVISGPIKASRPVPPVWMYGGARGLPEEPYATASPFLYSHLELPDNDPSNTREELNIGLWIDFLISILQHGADWEVYSYVLVHLGAQLTNQSLFKGVIPAIRMLRNLLCDQIKTASFHEPPAFTSLKKADVAVCLFHILTMLISYNPHFDKSEEDDMVRTFHLGIGSWDRTSKWCIHALTVCCHELPLSTSKCLDGIMQKMSQIVTQSQNAIHILEFLAGLSRMPDLYKNFREDDFKMVFGVCFRYLQSVRDQRERASNQTFSQHAQGSLRHSGPSRDLAAASKHDSKISTKSATEDLPQYVHALAFHVIVFWFMSLKLQDRQKYKDWIAKNLTYTDSAGREIVDDYSLVTIDLMYRVAWSDRDETAADTEFAKPSDGEVRAKSWVIGLSLVTVETAARTGVSHITHRRPTSTKYSIYRPLLTDPPRHQVPLTTGLAAEEFYKSTYVGILPDAILQELYSSQSFASTYGAATQPPIPLPDDEQTRRAMTMFDHIPTVDGHKVGVLFIGDGQKTEAEVFANVMGSSDYTAFISDLGSLMRLKNAKFNTQGLDRQNNDDGEFTYCWRDRVTEIVFHIPTMMPTEPDTEFLIRKKSHIGNDYVNIIFNNSGIPFNFNMFPSAFNYVYIVITPEARASFVETRSASYDGKDLFYKVQVMVAPGFPEISPAAEPKIINGKSLPNYVRLIALNASVFSLVWQNRANGEYPSSWCARLRQIRRLKERHESQQGPPQVISLPPSGGGGQIASGPPAVTSPGTRESGGVFKRTSIATFVSEATSRSSTLSGSTETEKQASDHSRG</sequence>